<evidence type="ECO:0000313" key="5">
    <source>
        <dbReference type="EMBL" id="MFC5985919.1"/>
    </source>
</evidence>
<evidence type="ECO:0000313" key="6">
    <source>
        <dbReference type="Proteomes" id="UP001596250"/>
    </source>
</evidence>
<dbReference type="NCBIfam" id="TIGR00724">
    <property type="entry name" value="urea_amlyse_rel"/>
    <property type="match status" value="1"/>
</dbReference>
<dbReference type="InterPro" id="IPR029000">
    <property type="entry name" value="Cyclophilin-like_dom_sf"/>
</dbReference>
<keyword evidence="2" id="KW-0378">Hydrolase</keyword>
<dbReference type="EMBL" id="JBHSQV010000034">
    <property type="protein sequence ID" value="MFC5985919.1"/>
    <property type="molecule type" value="Genomic_DNA"/>
</dbReference>
<dbReference type="SMART" id="SM00797">
    <property type="entry name" value="AHS2"/>
    <property type="match status" value="1"/>
</dbReference>
<dbReference type="PANTHER" id="PTHR43309">
    <property type="entry name" value="5-OXOPROLINASE SUBUNIT C"/>
    <property type="match status" value="1"/>
</dbReference>
<dbReference type="PANTHER" id="PTHR43309:SF3">
    <property type="entry name" value="5-OXOPROLINASE SUBUNIT C"/>
    <property type="match status" value="1"/>
</dbReference>
<keyword evidence="1" id="KW-0547">Nucleotide-binding</keyword>
<comment type="caution">
    <text evidence="5">The sequence shown here is derived from an EMBL/GenBank/DDBJ whole genome shotgun (WGS) entry which is preliminary data.</text>
</comment>
<dbReference type="Proteomes" id="UP001596250">
    <property type="component" value="Unassembled WGS sequence"/>
</dbReference>
<evidence type="ECO:0000259" key="4">
    <source>
        <dbReference type="SMART" id="SM00797"/>
    </source>
</evidence>
<dbReference type="Gene3D" id="2.40.100.10">
    <property type="entry name" value="Cyclophilin-like"/>
    <property type="match status" value="1"/>
</dbReference>
<dbReference type="InterPro" id="IPR052708">
    <property type="entry name" value="PxpC"/>
</dbReference>
<dbReference type="InterPro" id="IPR003778">
    <property type="entry name" value="CT_A_B"/>
</dbReference>
<dbReference type="RefSeq" id="WP_379893215.1">
    <property type="nucleotide sequence ID" value="NZ_CBCSCT010000019.1"/>
</dbReference>
<evidence type="ECO:0000256" key="1">
    <source>
        <dbReference type="ARBA" id="ARBA00022741"/>
    </source>
</evidence>
<reference evidence="6" key="1">
    <citation type="journal article" date="2019" name="Int. J. Syst. Evol. Microbiol.">
        <title>The Global Catalogue of Microorganisms (GCM) 10K type strain sequencing project: providing services to taxonomists for standard genome sequencing and annotation.</title>
        <authorList>
            <consortium name="The Broad Institute Genomics Platform"/>
            <consortium name="The Broad Institute Genome Sequencing Center for Infectious Disease"/>
            <person name="Wu L."/>
            <person name="Ma J."/>
        </authorList>
    </citation>
    <scope>NUCLEOTIDE SEQUENCE [LARGE SCALE GENOMIC DNA]</scope>
    <source>
        <strain evidence="6">CCM 8749</strain>
    </source>
</reference>
<evidence type="ECO:0000256" key="3">
    <source>
        <dbReference type="ARBA" id="ARBA00022840"/>
    </source>
</evidence>
<keyword evidence="6" id="KW-1185">Reference proteome</keyword>
<proteinExistence type="predicted"/>
<sequence>MQIDVMKAGLFTTVQDRGRVGWMKYGVPRGGAMDDWSYRIANELVGNDPAAPALEVISLGPQLRFNYGCWISLCGGDISASADGVPIPSWRPVWIPEGSVLTMGAFREGAIAYLAIRGGIKSEPYMGSSSTYVRGKLPGLLGRSLQAGDQLETGDWAIESVPGAAVNHALGCKLYYPRWSVSPLSISKPQQVRAVPGREYAHFGEESGERFAHSVYQVTSRSDRMGYRLEGYTLSVMQPLEMRSESVLKGTVQVPPDGRPIVLMSDSQTTGGYPRIAQVISADLHLLSQVPPGGEVRFTFITHEEAEYALYKREQELRMLKRFIRMKGERDG</sequence>
<protein>
    <submittedName>
        <fullName evidence="5">Biotin-dependent carboxyltransferase family protein</fullName>
    </submittedName>
</protein>
<name>A0ABW1ILH8_9BACL</name>
<keyword evidence="3" id="KW-0067">ATP-binding</keyword>
<accession>A0ABW1ILH8</accession>
<gene>
    <name evidence="5" type="ORF">ACFPXP_05670</name>
</gene>
<dbReference type="Pfam" id="PF02626">
    <property type="entry name" value="CT_A_B"/>
    <property type="match status" value="1"/>
</dbReference>
<evidence type="ECO:0000256" key="2">
    <source>
        <dbReference type="ARBA" id="ARBA00022801"/>
    </source>
</evidence>
<feature type="domain" description="Carboxyltransferase" evidence="4">
    <location>
        <begin position="24"/>
        <end position="316"/>
    </location>
</feature>
<dbReference type="SUPFAM" id="SSF50891">
    <property type="entry name" value="Cyclophilin-like"/>
    <property type="match status" value="1"/>
</dbReference>
<organism evidence="5 6">
    <name type="scientific">Marinicrinis lubricantis</name>
    <dbReference type="NCBI Taxonomy" id="2086470"/>
    <lineage>
        <taxon>Bacteria</taxon>
        <taxon>Bacillati</taxon>
        <taxon>Bacillota</taxon>
        <taxon>Bacilli</taxon>
        <taxon>Bacillales</taxon>
        <taxon>Paenibacillaceae</taxon>
    </lineage>
</organism>